<keyword evidence="3" id="KW-0731">Sigma factor</keyword>
<dbReference type="Gene3D" id="1.10.1740.10">
    <property type="match status" value="1"/>
</dbReference>
<feature type="domain" description="RNA polymerase sigma-70 region 2" evidence="6">
    <location>
        <begin position="28"/>
        <end position="96"/>
    </location>
</feature>
<name>A0ABV4U745_9BACT</name>
<evidence type="ECO:0000256" key="3">
    <source>
        <dbReference type="ARBA" id="ARBA00023082"/>
    </source>
</evidence>
<keyword evidence="9" id="KW-1185">Reference proteome</keyword>
<comment type="caution">
    <text evidence="8">The sequence shown here is derived from an EMBL/GenBank/DDBJ whole genome shotgun (WGS) entry which is preliminary data.</text>
</comment>
<keyword evidence="4" id="KW-0238">DNA-binding</keyword>
<dbReference type="Pfam" id="PF08281">
    <property type="entry name" value="Sigma70_r4_2"/>
    <property type="match status" value="1"/>
</dbReference>
<evidence type="ECO:0000313" key="8">
    <source>
        <dbReference type="EMBL" id="MFA9479415.1"/>
    </source>
</evidence>
<evidence type="ECO:0000259" key="6">
    <source>
        <dbReference type="Pfam" id="PF04542"/>
    </source>
</evidence>
<feature type="domain" description="RNA polymerase sigma factor 70 region 4 type 2" evidence="7">
    <location>
        <begin position="129"/>
        <end position="174"/>
    </location>
</feature>
<gene>
    <name evidence="8" type="ORF">ACERK3_14085</name>
</gene>
<evidence type="ECO:0000256" key="2">
    <source>
        <dbReference type="ARBA" id="ARBA00023015"/>
    </source>
</evidence>
<dbReference type="Proteomes" id="UP001575105">
    <property type="component" value="Unassembled WGS sequence"/>
</dbReference>
<dbReference type="InterPro" id="IPR014284">
    <property type="entry name" value="RNA_pol_sigma-70_dom"/>
</dbReference>
<organism evidence="8 9">
    <name type="scientific">Natronomicrosphaera hydrolytica</name>
    <dbReference type="NCBI Taxonomy" id="3242702"/>
    <lineage>
        <taxon>Bacteria</taxon>
        <taxon>Pseudomonadati</taxon>
        <taxon>Planctomycetota</taxon>
        <taxon>Phycisphaerae</taxon>
        <taxon>Phycisphaerales</taxon>
        <taxon>Phycisphaeraceae</taxon>
        <taxon>Natronomicrosphaera</taxon>
    </lineage>
</organism>
<reference evidence="8 9" key="1">
    <citation type="submission" date="2024-08" db="EMBL/GenBank/DDBJ databases">
        <title>Whole-genome sequencing of halo(alkali)philic microorganisms from hypersaline lakes.</title>
        <authorList>
            <person name="Sorokin D.Y."/>
            <person name="Merkel A.Y."/>
            <person name="Messina E."/>
            <person name="Yakimov M."/>
        </authorList>
    </citation>
    <scope>NUCLEOTIDE SEQUENCE [LARGE SCALE GENOMIC DNA]</scope>
    <source>
        <strain evidence="8 9">AB-hyl4</strain>
    </source>
</reference>
<dbReference type="Gene3D" id="1.10.10.10">
    <property type="entry name" value="Winged helix-like DNA-binding domain superfamily/Winged helix DNA-binding domain"/>
    <property type="match status" value="1"/>
</dbReference>
<dbReference type="InterPro" id="IPR013249">
    <property type="entry name" value="RNA_pol_sigma70_r4_t2"/>
</dbReference>
<dbReference type="InterPro" id="IPR036388">
    <property type="entry name" value="WH-like_DNA-bd_sf"/>
</dbReference>
<sequence>MGETDGSQHDEAQSTWQAEHWPDVEAVYRAHVVDVWRFVCRRLHGNRDAADDVTSQVFMAMVEHADRFDPTRASIESWLFGIARHKLADHLRRAYREQKHHRAWQAMQPDFEPGPLEALGGPDTAEMNAVLDKLPTNERDALVWKYCDRLSTRRIADRMGRSEKACENLLYRARHRFRSLYNRLTEDQDHEVRR</sequence>
<dbReference type="InterPro" id="IPR013324">
    <property type="entry name" value="RNA_pol_sigma_r3/r4-like"/>
</dbReference>
<evidence type="ECO:0000313" key="9">
    <source>
        <dbReference type="Proteomes" id="UP001575105"/>
    </source>
</evidence>
<dbReference type="Pfam" id="PF04542">
    <property type="entry name" value="Sigma70_r2"/>
    <property type="match status" value="1"/>
</dbReference>
<dbReference type="InterPro" id="IPR013325">
    <property type="entry name" value="RNA_pol_sigma_r2"/>
</dbReference>
<evidence type="ECO:0000256" key="4">
    <source>
        <dbReference type="ARBA" id="ARBA00023125"/>
    </source>
</evidence>
<dbReference type="InterPro" id="IPR007627">
    <property type="entry name" value="RNA_pol_sigma70_r2"/>
</dbReference>
<dbReference type="NCBIfam" id="TIGR02937">
    <property type="entry name" value="sigma70-ECF"/>
    <property type="match status" value="1"/>
</dbReference>
<evidence type="ECO:0000256" key="5">
    <source>
        <dbReference type="ARBA" id="ARBA00023163"/>
    </source>
</evidence>
<keyword evidence="2" id="KW-0805">Transcription regulation</keyword>
<keyword evidence="5" id="KW-0804">Transcription</keyword>
<dbReference type="SUPFAM" id="SSF88946">
    <property type="entry name" value="Sigma2 domain of RNA polymerase sigma factors"/>
    <property type="match status" value="1"/>
</dbReference>
<proteinExistence type="inferred from homology"/>
<dbReference type="InterPro" id="IPR039425">
    <property type="entry name" value="RNA_pol_sigma-70-like"/>
</dbReference>
<dbReference type="EMBL" id="JBGUBD010000008">
    <property type="protein sequence ID" value="MFA9479415.1"/>
    <property type="molecule type" value="Genomic_DNA"/>
</dbReference>
<protein>
    <submittedName>
        <fullName evidence="8">RNA polymerase sigma factor</fullName>
    </submittedName>
</protein>
<dbReference type="RefSeq" id="WP_425346334.1">
    <property type="nucleotide sequence ID" value="NZ_JBGUBD010000008.1"/>
</dbReference>
<dbReference type="SUPFAM" id="SSF88659">
    <property type="entry name" value="Sigma3 and sigma4 domains of RNA polymerase sigma factors"/>
    <property type="match status" value="1"/>
</dbReference>
<comment type="similarity">
    <text evidence="1">Belongs to the sigma-70 factor family. ECF subfamily.</text>
</comment>
<evidence type="ECO:0000259" key="7">
    <source>
        <dbReference type="Pfam" id="PF08281"/>
    </source>
</evidence>
<dbReference type="PANTHER" id="PTHR43133">
    <property type="entry name" value="RNA POLYMERASE ECF-TYPE SIGMA FACTO"/>
    <property type="match status" value="1"/>
</dbReference>
<dbReference type="PANTHER" id="PTHR43133:SF8">
    <property type="entry name" value="RNA POLYMERASE SIGMA FACTOR HI_1459-RELATED"/>
    <property type="match status" value="1"/>
</dbReference>
<accession>A0ABV4U745</accession>
<evidence type="ECO:0000256" key="1">
    <source>
        <dbReference type="ARBA" id="ARBA00010641"/>
    </source>
</evidence>